<accession>A0A4P6Q3C7</accession>
<dbReference type="RefSeq" id="WP_131099226.1">
    <property type="nucleotide sequence ID" value="NZ_CP036455.1"/>
</dbReference>
<dbReference type="OrthoDB" id="4558943at2"/>
<dbReference type="KEGG" id="strr:EKD16_17035"/>
<name>A0A4P6Q3C7_9ACTN</name>
<keyword evidence="3" id="KW-1185">Reference proteome</keyword>
<dbReference type="InterPro" id="IPR007278">
    <property type="entry name" value="DUF397"/>
</dbReference>
<dbReference type="EMBL" id="CP036455">
    <property type="protein sequence ID" value="QBI55176.1"/>
    <property type="molecule type" value="Genomic_DNA"/>
</dbReference>
<proteinExistence type="predicted"/>
<dbReference type="Pfam" id="PF04149">
    <property type="entry name" value="DUF397"/>
    <property type="match status" value="1"/>
</dbReference>
<dbReference type="AlphaFoldDB" id="A0A4P6Q3C7"/>
<feature type="domain" description="DUF397" evidence="1">
    <location>
        <begin position="16"/>
        <end position="69"/>
    </location>
</feature>
<protein>
    <recommendedName>
        <fullName evidence="1">DUF397 domain-containing protein</fullName>
    </recommendedName>
</protein>
<evidence type="ECO:0000313" key="2">
    <source>
        <dbReference type="EMBL" id="QBI55176.1"/>
    </source>
</evidence>
<evidence type="ECO:0000313" key="3">
    <source>
        <dbReference type="Proteomes" id="UP000292235"/>
    </source>
</evidence>
<reference evidence="2 3" key="1">
    <citation type="submission" date="2019-02" db="EMBL/GenBank/DDBJ databases">
        <authorList>
            <person name="Khodamoradi S."/>
            <person name="Hahnke R.L."/>
            <person name="Kaempfer P."/>
            <person name="Schumann P."/>
            <person name="Rohde M."/>
            <person name="Steinert M."/>
            <person name="Luzhetskyy A."/>
            <person name="Wink J."/>
            <person name="Ruckert C."/>
        </authorList>
    </citation>
    <scope>NUCLEOTIDE SEQUENCE [LARGE SCALE GENOMIC DNA]</scope>
    <source>
        <strain evidence="2 3">M2</strain>
    </source>
</reference>
<sequence>MQQTYNGIPASSIRDAVWRKSELSNPSGNCVEVARLPDGAIAMRNSRHPHGPALIYTPAEMTAFVRGAKQGEFDHLIDLID</sequence>
<organism evidence="2 3">
    <name type="scientific">Streptomonospora litoralis</name>
    <dbReference type="NCBI Taxonomy" id="2498135"/>
    <lineage>
        <taxon>Bacteria</taxon>
        <taxon>Bacillati</taxon>
        <taxon>Actinomycetota</taxon>
        <taxon>Actinomycetes</taxon>
        <taxon>Streptosporangiales</taxon>
        <taxon>Nocardiopsidaceae</taxon>
        <taxon>Streptomonospora</taxon>
    </lineage>
</organism>
<gene>
    <name evidence="2" type="ORF">EKD16_17035</name>
</gene>
<dbReference type="Proteomes" id="UP000292235">
    <property type="component" value="Chromosome"/>
</dbReference>
<evidence type="ECO:0000259" key="1">
    <source>
        <dbReference type="Pfam" id="PF04149"/>
    </source>
</evidence>